<proteinExistence type="predicted"/>
<keyword evidence="1" id="KW-0812">Transmembrane</keyword>
<keyword evidence="3" id="KW-1185">Reference proteome</keyword>
<dbReference type="STRING" id="1547922.ISF6_2158"/>
<feature type="transmembrane region" description="Helical" evidence="1">
    <location>
        <begin position="142"/>
        <end position="162"/>
    </location>
</feature>
<evidence type="ECO:0000313" key="3">
    <source>
        <dbReference type="Proteomes" id="UP000037660"/>
    </source>
</evidence>
<dbReference type="EMBL" id="BBYR01000034">
    <property type="protein sequence ID" value="GAP36318.1"/>
    <property type="molecule type" value="Genomic_DNA"/>
</dbReference>
<protein>
    <submittedName>
        <fullName evidence="2">Putative membrane protein</fullName>
    </submittedName>
</protein>
<accession>A0A0K8P114</accession>
<dbReference type="OrthoDB" id="3536934at2"/>
<dbReference type="Proteomes" id="UP000037660">
    <property type="component" value="Unassembled WGS sequence"/>
</dbReference>
<name>A0A0K8P114_PISS1</name>
<reference evidence="3" key="1">
    <citation type="submission" date="2015-07" db="EMBL/GenBank/DDBJ databases">
        <title>Discovery of a poly(ethylene terephthalate assimilation.</title>
        <authorList>
            <person name="Yoshida S."/>
            <person name="Hiraga K."/>
            <person name="Takehana T."/>
            <person name="Taniguchi I."/>
            <person name="Yamaji H."/>
            <person name="Maeda Y."/>
            <person name="Toyohara K."/>
            <person name="Miyamoto K."/>
            <person name="Kimura Y."/>
            <person name="Oda K."/>
        </authorList>
    </citation>
    <scope>NUCLEOTIDE SEQUENCE [LARGE SCALE GENOMIC DNA]</scope>
    <source>
        <strain evidence="3">NBRC 110686 / TISTR 2288 / 201-F6</strain>
    </source>
</reference>
<keyword evidence="1" id="KW-1133">Transmembrane helix</keyword>
<keyword evidence="1" id="KW-0472">Membrane</keyword>
<sequence>MSGPALLDLALAVEAWPAVRAFGASLWAYPLVSALHIAGFALLFGAILPVDLRLMGLARAEAVPAPTVELLRRLAASGLGLAVVSGVALWTVRASDYLANPWLWAKWVAVAIGVANALAYGRHAARRRCAGAPALDTRTARAAGTVSLASWLAAIVCGRWIAFA</sequence>
<evidence type="ECO:0000256" key="1">
    <source>
        <dbReference type="SAM" id="Phobius"/>
    </source>
</evidence>
<feature type="transmembrane region" description="Helical" evidence="1">
    <location>
        <begin position="31"/>
        <end position="50"/>
    </location>
</feature>
<dbReference type="RefSeq" id="WP_054020324.1">
    <property type="nucleotide sequence ID" value="NZ_BBYR01000034.1"/>
</dbReference>
<reference evidence="2 3" key="2">
    <citation type="journal article" date="2016" name="Science">
        <title>A bacterium that degrades and assimilates poly(ethylene terephthalate).</title>
        <authorList>
            <person name="Yoshida S."/>
            <person name="Hiraga K."/>
            <person name="Takehana T."/>
            <person name="Taniguchi I."/>
            <person name="Yamaji H."/>
            <person name="Maeda Y."/>
            <person name="Toyohara K."/>
            <person name="Miyamoto K."/>
            <person name="Kimura Y."/>
            <person name="Oda K."/>
        </authorList>
    </citation>
    <scope>NUCLEOTIDE SEQUENCE [LARGE SCALE GENOMIC DNA]</scope>
    <source>
        <strain evidence="3">NBRC 110686 / TISTR 2288 / 201-F6</strain>
    </source>
</reference>
<dbReference type="AlphaFoldDB" id="A0A0K8P114"/>
<gene>
    <name evidence="2" type="ORF">ISF6_2158</name>
</gene>
<feature type="transmembrane region" description="Helical" evidence="1">
    <location>
        <begin position="104"/>
        <end position="121"/>
    </location>
</feature>
<organism evidence="2 3">
    <name type="scientific">Piscinibacter sakaiensis</name>
    <name type="common">Ideonella sakaiensis</name>
    <dbReference type="NCBI Taxonomy" id="1547922"/>
    <lineage>
        <taxon>Bacteria</taxon>
        <taxon>Pseudomonadati</taxon>
        <taxon>Pseudomonadota</taxon>
        <taxon>Betaproteobacteria</taxon>
        <taxon>Burkholderiales</taxon>
        <taxon>Sphaerotilaceae</taxon>
        <taxon>Piscinibacter</taxon>
    </lineage>
</organism>
<feature type="transmembrane region" description="Helical" evidence="1">
    <location>
        <begin position="70"/>
        <end position="92"/>
    </location>
</feature>
<evidence type="ECO:0000313" key="2">
    <source>
        <dbReference type="EMBL" id="GAP36318.1"/>
    </source>
</evidence>
<comment type="caution">
    <text evidence="2">The sequence shown here is derived from an EMBL/GenBank/DDBJ whole genome shotgun (WGS) entry which is preliminary data.</text>
</comment>